<protein>
    <submittedName>
        <fullName evidence="2">DJ-1/PfpI family protein</fullName>
    </submittedName>
</protein>
<dbReference type="InterPro" id="IPR052158">
    <property type="entry name" value="INH-QAR"/>
</dbReference>
<dbReference type="RefSeq" id="WP_188403666.1">
    <property type="nucleotide sequence ID" value="NZ_BMCE01000002.1"/>
</dbReference>
<reference evidence="2 3" key="1">
    <citation type="submission" date="2021-01" db="EMBL/GenBank/DDBJ databases">
        <title>Genome Sequencing of Type Strains.</title>
        <authorList>
            <person name="Lemaire J.F."/>
            <person name="Inderbitzin P."/>
            <person name="Collins S.B."/>
            <person name="Wespe N."/>
            <person name="Knight-Connoni V."/>
        </authorList>
    </citation>
    <scope>NUCLEOTIDE SEQUENCE [LARGE SCALE GENOMIC DNA]</scope>
    <source>
        <strain evidence="2 3">DSM 14730</strain>
    </source>
</reference>
<dbReference type="Pfam" id="PF01965">
    <property type="entry name" value="DJ-1_PfpI"/>
    <property type="match status" value="1"/>
</dbReference>
<feature type="domain" description="DJ-1/PfpI" evidence="1">
    <location>
        <begin position="3"/>
        <end position="163"/>
    </location>
</feature>
<keyword evidence="3" id="KW-1185">Reference proteome</keyword>
<organism evidence="2 3">
    <name type="scientific">Fictibacillus barbaricus</name>
    <dbReference type="NCBI Taxonomy" id="182136"/>
    <lineage>
        <taxon>Bacteria</taxon>
        <taxon>Bacillati</taxon>
        <taxon>Bacillota</taxon>
        <taxon>Bacilli</taxon>
        <taxon>Bacillales</taxon>
        <taxon>Fictibacillaceae</taxon>
        <taxon>Fictibacillus</taxon>
    </lineage>
</organism>
<name>A0ABS2Z9S9_9BACL</name>
<dbReference type="PANTHER" id="PTHR43130">
    <property type="entry name" value="ARAC-FAMILY TRANSCRIPTIONAL REGULATOR"/>
    <property type="match status" value="1"/>
</dbReference>
<dbReference type="InterPro" id="IPR029062">
    <property type="entry name" value="Class_I_gatase-like"/>
</dbReference>
<gene>
    <name evidence="2" type="ORF">JYA64_05060</name>
</gene>
<dbReference type="SUPFAM" id="SSF52317">
    <property type="entry name" value="Class I glutamine amidotransferase-like"/>
    <property type="match status" value="1"/>
</dbReference>
<accession>A0ABS2Z9S9</accession>
<dbReference type="Proteomes" id="UP001319060">
    <property type="component" value="Unassembled WGS sequence"/>
</dbReference>
<dbReference type="PANTHER" id="PTHR43130:SF3">
    <property type="entry name" value="HTH-TYPE TRANSCRIPTIONAL REGULATOR RV1931C"/>
    <property type="match status" value="1"/>
</dbReference>
<proteinExistence type="predicted"/>
<evidence type="ECO:0000313" key="3">
    <source>
        <dbReference type="Proteomes" id="UP001319060"/>
    </source>
</evidence>
<sequence length="185" mass="20736">MKKKVLVYLYPQFREVEVMTTLSIIGKKYEVLPFSLLPGTVTSECGLLMQPTIKMKNISPMDYEMLIIPGGKQAFTQGNPRLLHLLQVFNRENIKIAAIGNGAVILGRAGILKGRSFTVSLHEEEMIKAGNWLNGTIQSKQIVEDKNLLTAKSHAYIDFGLTIGDRLQCFDGLEEYNFYKGTSSF</sequence>
<evidence type="ECO:0000313" key="2">
    <source>
        <dbReference type="EMBL" id="MBN3544650.1"/>
    </source>
</evidence>
<comment type="caution">
    <text evidence="2">The sequence shown here is derived from an EMBL/GenBank/DDBJ whole genome shotgun (WGS) entry which is preliminary data.</text>
</comment>
<dbReference type="EMBL" id="JAFHKS010000042">
    <property type="protein sequence ID" value="MBN3544650.1"/>
    <property type="molecule type" value="Genomic_DNA"/>
</dbReference>
<dbReference type="InterPro" id="IPR002818">
    <property type="entry name" value="DJ-1/PfpI"/>
</dbReference>
<evidence type="ECO:0000259" key="1">
    <source>
        <dbReference type="Pfam" id="PF01965"/>
    </source>
</evidence>
<dbReference type="Gene3D" id="3.40.50.880">
    <property type="match status" value="1"/>
</dbReference>